<evidence type="ECO:0000313" key="2">
    <source>
        <dbReference type="Proteomes" id="UP000244090"/>
    </source>
</evidence>
<evidence type="ECO:0000313" key="1">
    <source>
        <dbReference type="EMBL" id="PTX63530.1"/>
    </source>
</evidence>
<dbReference type="RefSeq" id="WP_158269038.1">
    <property type="nucleotide sequence ID" value="NZ_QBKT01000001.1"/>
</dbReference>
<keyword evidence="2" id="KW-1185">Reference proteome</keyword>
<protein>
    <submittedName>
        <fullName evidence="1">Uncharacterized protein</fullName>
    </submittedName>
</protein>
<organism evidence="1 2">
    <name type="scientific">Kordia periserrulae</name>
    <dbReference type="NCBI Taxonomy" id="701523"/>
    <lineage>
        <taxon>Bacteria</taxon>
        <taxon>Pseudomonadati</taxon>
        <taxon>Bacteroidota</taxon>
        <taxon>Flavobacteriia</taxon>
        <taxon>Flavobacteriales</taxon>
        <taxon>Flavobacteriaceae</taxon>
        <taxon>Kordia</taxon>
    </lineage>
</organism>
<proteinExistence type="predicted"/>
<dbReference type="Proteomes" id="UP000244090">
    <property type="component" value="Unassembled WGS sequence"/>
</dbReference>
<dbReference type="AlphaFoldDB" id="A0A2T6C5D8"/>
<dbReference type="OrthoDB" id="1449830at2"/>
<sequence>MKKKVNQLRLNKKQVSLLNADAVKGGYPVRWTNACPEETVQITMCYGAIRCQKWPEQP</sequence>
<name>A0A2T6C5D8_9FLAO</name>
<gene>
    <name evidence="1" type="ORF">C8N46_101131</name>
</gene>
<accession>A0A2T6C5D8</accession>
<reference evidence="1 2" key="1">
    <citation type="submission" date="2018-04" db="EMBL/GenBank/DDBJ databases">
        <title>Genomic Encyclopedia of Archaeal and Bacterial Type Strains, Phase II (KMG-II): from individual species to whole genera.</title>
        <authorList>
            <person name="Goeker M."/>
        </authorList>
    </citation>
    <scope>NUCLEOTIDE SEQUENCE [LARGE SCALE GENOMIC DNA]</scope>
    <source>
        <strain evidence="1 2">DSM 25731</strain>
    </source>
</reference>
<dbReference type="EMBL" id="QBKT01000001">
    <property type="protein sequence ID" value="PTX63530.1"/>
    <property type="molecule type" value="Genomic_DNA"/>
</dbReference>
<comment type="caution">
    <text evidence="1">The sequence shown here is derived from an EMBL/GenBank/DDBJ whole genome shotgun (WGS) entry which is preliminary data.</text>
</comment>